<dbReference type="AlphaFoldDB" id="A0A162TPY7"/>
<name>A0A162TPY7_PHYB8</name>
<dbReference type="RefSeq" id="XP_018286913.1">
    <property type="nucleotide sequence ID" value="XM_018438701.1"/>
</dbReference>
<dbReference type="InParanoid" id="A0A162TPY7"/>
<gene>
    <name evidence="2" type="ORF">PHYBLDRAFT_182985</name>
</gene>
<feature type="compositionally biased region" description="Low complexity" evidence="1">
    <location>
        <begin position="88"/>
        <end position="106"/>
    </location>
</feature>
<evidence type="ECO:0000256" key="1">
    <source>
        <dbReference type="SAM" id="MobiDB-lite"/>
    </source>
</evidence>
<reference evidence="3" key="1">
    <citation type="submission" date="2015-06" db="EMBL/GenBank/DDBJ databases">
        <title>Expansion of signal transduction pathways in fungi by whole-genome duplication.</title>
        <authorList>
            <consortium name="DOE Joint Genome Institute"/>
            <person name="Corrochano L.M."/>
            <person name="Kuo A."/>
            <person name="Marcet-Houben M."/>
            <person name="Polaino S."/>
            <person name="Salamov A."/>
            <person name="Villalobos J.M."/>
            <person name="Alvarez M.I."/>
            <person name="Avalos J."/>
            <person name="Benito E.P."/>
            <person name="Benoit I."/>
            <person name="Burger G."/>
            <person name="Camino L.P."/>
            <person name="Canovas D."/>
            <person name="Cerda-Olmedo E."/>
            <person name="Cheng J.-F."/>
            <person name="Dominguez A."/>
            <person name="Elias M."/>
            <person name="Eslava A.P."/>
            <person name="Glaser F."/>
            <person name="Grimwood J."/>
            <person name="Gutierrez G."/>
            <person name="Heitman J."/>
            <person name="Henrissat B."/>
            <person name="Iturriaga E.A."/>
            <person name="Lang B.F."/>
            <person name="Lavin J.L."/>
            <person name="Lee S."/>
            <person name="Li W."/>
            <person name="Lindquist E."/>
            <person name="Lopez-Garcia S."/>
            <person name="Luque E.M."/>
            <person name="Marcos A.T."/>
            <person name="Martin J."/>
            <person name="McCluskey K."/>
            <person name="Medina H.R."/>
            <person name="Miralles-Duran A."/>
            <person name="Miyazaki A."/>
            <person name="Munoz-Torres E."/>
            <person name="Oguiza J.A."/>
            <person name="Ohm R."/>
            <person name="Olmedo M."/>
            <person name="Orejas M."/>
            <person name="Ortiz-Castellanos L."/>
            <person name="Pisabarro A.G."/>
            <person name="Rodriguez-Romero J."/>
            <person name="Ruiz-Herrera J."/>
            <person name="Ruiz-Vazquez R."/>
            <person name="Sanz C."/>
            <person name="Schackwitz W."/>
            <person name="Schmutz J."/>
            <person name="Shahriari M."/>
            <person name="Shelest E."/>
            <person name="Silva-Franco F."/>
            <person name="Soanes D."/>
            <person name="Syed K."/>
            <person name="Tagua V.G."/>
            <person name="Talbot N.J."/>
            <person name="Thon M."/>
            <person name="De vries R.P."/>
            <person name="Wiebenga A."/>
            <person name="Yadav J.S."/>
            <person name="Braun E.L."/>
            <person name="Baker S."/>
            <person name="Garre V."/>
            <person name="Horwitz B."/>
            <person name="Torres-Martinez S."/>
            <person name="Idnurm A."/>
            <person name="Herrera-Estrella A."/>
            <person name="Gabaldon T."/>
            <person name="Grigoriev I.V."/>
        </authorList>
    </citation>
    <scope>NUCLEOTIDE SEQUENCE [LARGE SCALE GENOMIC DNA]</scope>
    <source>
        <strain evidence="3">NRRL 1555(-)</strain>
    </source>
</reference>
<evidence type="ECO:0000313" key="3">
    <source>
        <dbReference type="Proteomes" id="UP000077315"/>
    </source>
</evidence>
<protein>
    <submittedName>
        <fullName evidence="2">Uncharacterized protein</fullName>
    </submittedName>
</protein>
<keyword evidence="3" id="KW-1185">Reference proteome</keyword>
<dbReference type="EMBL" id="KV440993">
    <property type="protein sequence ID" value="OAD68873.1"/>
    <property type="molecule type" value="Genomic_DNA"/>
</dbReference>
<dbReference type="Proteomes" id="UP000077315">
    <property type="component" value="Unassembled WGS sequence"/>
</dbReference>
<organism evidence="2 3">
    <name type="scientific">Phycomyces blakesleeanus (strain ATCC 8743b / DSM 1359 / FGSC 10004 / NBRC 33097 / NRRL 1555)</name>
    <dbReference type="NCBI Taxonomy" id="763407"/>
    <lineage>
        <taxon>Eukaryota</taxon>
        <taxon>Fungi</taxon>
        <taxon>Fungi incertae sedis</taxon>
        <taxon>Mucoromycota</taxon>
        <taxon>Mucoromycotina</taxon>
        <taxon>Mucoromycetes</taxon>
        <taxon>Mucorales</taxon>
        <taxon>Phycomycetaceae</taxon>
        <taxon>Phycomyces</taxon>
    </lineage>
</organism>
<evidence type="ECO:0000313" key="2">
    <source>
        <dbReference type="EMBL" id="OAD68873.1"/>
    </source>
</evidence>
<feature type="region of interest" description="Disordered" evidence="1">
    <location>
        <begin position="84"/>
        <end position="109"/>
    </location>
</feature>
<sequence>MSLCIDNQPSPSTKPSQKSVQFDMQLDIVYTYSATDYDRGGILPFPVLYKLNPSVLSPTQHRPVQKPKLSLAIPAAEDIYCDSEEDSASSTGSLSSVGSVDSFTSSPRRQLRPKLKVDTSICAGPLFFTDLSTNHVRHKVLAEEQDSNTNQNIYLSDYLVPMSAHV</sequence>
<proteinExistence type="predicted"/>
<accession>A0A162TPY7</accession>
<dbReference type="VEuPathDB" id="FungiDB:PHYBLDRAFT_182985"/>
<dbReference type="GeneID" id="28999607"/>
<dbReference type="OrthoDB" id="2258905at2759"/>